<reference evidence="2" key="5">
    <citation type="submission" date="2025-09" db="UniProtKB">
        <authorList>
            <consortium name="Ensembl"/>
        </authorList>
    </citation>
    <scope>IDENTIFICATION</scope>
</reference>
<keyword evidence="3" id="KW-1185">Reference proteome</keyword>
<evidence type="ECO:0000313" key="3">
    <source>
        <dbReference type="Proteomes" id="UP000314986"/>
    </source>
</evidence>
<name>A0A4W3J9D5_CALMI</name>
<dbReference type="InParanoid" id="A0A4W3J9D5"/>
<protein>
    <submittedName>
        <fullName evidence="2">Uncharacterized protein</fullName>
    </submittedName>
</protein>
<reference evidence="2" key="4">
    <citation type="submission" date="2025-08" db="UniProtKB">
        <authorList>
            <consortium name="Ensembl"/>
        </authorList>
    </citation>
    <scope>IDENTIFICATION</scope>
</reference>
<dbReference type="AlphaFoldDB" id="A0A4W3J9D5"/>
<feature type="compositionally biased region" description="Basic and acidic residues" evidence="1">
    <location>
        <begin position="25"/>
        <end position="36"/>
    </location>
</feature>
<dbReference type="Proteomes" id="UP000314986">
    <property type="component" value="Unassembled WGS sequence"/>
</dbReference>
<accession>A0A4W3J9D5</accession>
<reference evidence="3" key="1">
    <citation type="journal article" date="2006" name="Science">
        <title>Ancient noncoding elements conserved in the human genome.</title>
        <authorList>
            <person name="Venkatesh B."/>
            <person name="Kirkness E.F."/>
            <person name="Loh Y.H."/>
            <person name="Halpern A.L."/>
            <person name="Lee A.P."/>
            <person name="Johnson J."/>
            <person name="Dandona N."/>
            <person name="Viswanathan L.D."/>
            <person name="Tay A."/>
            <person name="Venter J.C."/>
            <person name="Strausberg R.L."/>
            <person name="Brenner S."/>
        </authorList>
    </citation>
    <scope>NUCLEOTIDE SEQUENCE [LARGE SCALE GENOMIC DNA]</scope>
</reference>
<evidence type="ECO:0000256" key="1">
    <source>
        <dbReference type="SAM" id="MobiDB-lite"/>
    </source>
</evidence>
<organism evidence="2 3">
    <name type="scientific">Callorhinchus milii</name>
    <name type="common">Ghost shark</name>
    <dbReference type="NCBI Taxonomy" id="7868"/>
    <lineage>
        <taxon>Eukaryota</taxon>
        <taxon>Metazoa</taxon>
        <taxon>Chordata</taxon>
        <taxon>Craniata</taxon>
        <taxon>Vertebrata</taxon>
        <taxon>Chondrichthyes</taxon>
        <taxon>Holocephali</taxon>
        <taxon>Chimaeriformes</taxon>
        <taxon>Callorhinchidae</taxon>
        <taxon>Callorhinchus</taxon>
    </lineage>
</organism>
<feature type="region of interest" description="Disordered" evidence="1">
    <location>
        <begin position="25"/>
        <end position="48"/>
    </location>
</feature>
<sequence>LLEYVKAGGDVQVVDLVGQVGELQRQKDNQDEHPHAQADPQSKPLPPRVSAHQVHHTQVALHADTRHGHDRAIHVGIEDTLSRPTPHSNCVRCSECVFEDDIGFAHIRVPQTAMKMIDQFYLRHCWPGHWEKLPSFFE</sequence>
<reference evidence="3" key="3">
    <citation type="journal article" date="2014" name="Nature">
        <title>Elephant shark genome provides unique insights into gnathostome evolution.</title>
        <authorList>
            <consortium name="International Elephant Shark Genome Sequencing Consortium"/>
            <person name="Venkatesh B."/>
            <person name="Lee A.P."/>
            <person name="Ravi V."/>
            <person name="Maurya A.K."/>
            <person name="Lian M.M."/>
            <person name="Swann J.B."/>
            <person name="Ohta Y."/>
            <person name="Flajnik M.F."/>
            <person name="Sutoh Y."/>
            <person name="Kasahara M."/>
            <person name="Hoon S."/>
            <person name="Gangu V."/>
            <person name="Roy S.W."/>
            <person name="Irimia M."/>
            <person name="Korzh V."/>
            <person name="Kondrychyn I."/>
            <person name="Lim Z.W."/>
            <person name="Tay B.H."/>
            <person name="Tohari S."/>
            <person name="Kong K.W."/>
            <person name="Ho S."/>
            <person name="Lorente-Galdos B."/>
            <person name="Quilez J."/>
            <person name="Marques-Bonet T."/>
            <person name="Raney B.J."/>
            <person name="Ingham P.W."/>
            <person name="Tay A."/>
            <person name="Hillier L.W."/>
            <person name="Minx P."/>
            <person name="Boehm T."/>
            <person name="Wilson R.K."/>
            <person name="Brenner S."/>
            <person name="Warren W.C."/>
        </authorList>
    </citation>
    <scope>NUCLEOTIDE SEQUENCE [LARGE SCALE GENOMIC DNA]</scope>
</reference>
<dbReference type="Ensembl" id="ENSCMIT00000039356.1">
    <property type="protein sequence ID" value="ENSCMIP00000038802.1"/>
    <property type="gene ID" value="ENSCMIG00000016280.1"/>
</dbReference>
<proteinExistence type="predicted"/>
<reference evidence="3" key="2">
    <citation type="journal article" date="2007" name="PLoS Biol.">
        <title>Survey sequencing and comparative analysis of the elephant shark (Callorhinchus milii) genome.</title>
        <authorList>
            <person name="Venkatesh B."/>
            <person name="Kirkness E.F."/>
            <person name="Loh Y.H."/>
            <person name="Halpern A.L."/>
            <person name="Lee A.P."/>
            <person name="Johnson J."/>
            <person name="Dandona N."/>
            <person name="Viswanathan L.D."/>
            <person name="Tay A."/>
            <person name="Venter J.C."/>
            <person name="Strausberg R.L."/>
            <person name="Brenner S."/>
        </authorList>
    </citation>
    <scope>NUCLEOTIDE SEQUENCE [LARGE SCALE GENOMIC DNA]</scope>
</reference>
<evidence type="ECO:0000313" key="2">
    <source>
        <dbReference type="Ensembl" id="ENSCMIP00000038802.1"/>
    </source>
</evidence>